<dbReference type="PANTHER" id="PTHR30146:SF109">
    <property type="entry name" value="HTH-TYPE TRANSCRIPTIONAL REGULATOR GALS"/>
    <property type="match status" value="1"/>
</dbReference>
<dbReference type="InterPro" id="IPR046335">
    <property type="entry name" value="LacI/GalR-like_sensor"/>
</dbReference>
<dbReference type="RefSeq" id="WP_089844875.1">
    <property type="nucleotide sequence ID" value="NZ_FNEJ01000004.1"/>
</dbReference>
<sequence length="338" mass="36586">MSRSDEEGGTRRPTVVTLSKLAGVAPSTVTRALRGDSRISKKTRDRILALAKGAGYTPNIMARTLSSGRNGLYGLVLGPQDNPFYAQILYEATAQAEDLGFRLLIIHAGPGPIEESTAQALLNYQVNGCLISSAMLSSQAGRICEENRVPLVMVNRVAYQQGCAVTCDNRGGGAELARHLLSRGRRSFGIIRTSNFSSTARDREEGFAGALAEAGLEVMLRYDGKSNYDGGFAAGEEIARLPDSQRPDAFFALSDIMAMGLMDGLRLNGLRVPEDVAVVGFDGLPQAARRIYDLTTIEQPLTLMLRRAFQMVEARMEDRSLPEEVVTLRGRLIARASG</sequence>
<dbReference type="Pfam" id="PF13377">
    <property type="entry name" value="Peripla_BP_3"/>
    <property type="match status" value="1"/>
</dbReference>
<dbReference type="SUPFAM" id="SSF47413">
    <property type="entry name" value="lambda repressor-like DNA-binding domains"/>
    <property type="match status" value="1"/>
</dbReference>
<dbReference type="PANTHER" id="PTHR30146">
    <property type="entry name" value="LACI-RELATED TRANSCRIPTIONAL REPRESSOR"/>
    <property type="match status" value="1"/>
</dbReference>
<organism evidence="5 6">
    <name type="scientific">Salipiger marinus</name>
    <dbReference type="NCBI Taxonomy" id="555512"/>
    <lineage>
        <taxon>Bacteria</taxon>
        <taxon>Pseudomonadati</taxon>
        <taxon>Pseudomonadota</taxon>
        <taxon>Alphaproteobacteria</taxon>
        <taxon>Rhodobacterales</taxon>
        <taxon>Roseobacteraceae</taxon>
        <taxon>Salipiger</taxon>
    </lineage>
</organism>
<evidence type="ECO:0000259" key="4">
    <source>
        <dbReference type="PROSITE" id="PS50932"/>
    </source>
</evidence>
<keyword evidence="2" id="KW-0238">DNA-binding</keyword>
<feature type="domain" description="HTH lacI-type" evidence="4">
    <location>
        <begin position="13"/>
        <end position="67"/>
    </location>
</feature>
<dbReference type="InterPro" id="IPR028082">
    <property type="entry name" value="Peripla_BP_I"/>
</dbReference>
<dbReference type="SUPFAM" id="SSF53822">
    <property type="entry name" value="Periplasmic binding protein-like I"/>
    <property type="match status" value="1"/>
</dbReference>
<dbReference type="Gene3D" id="1.10.260.40">
    <property type="entry name" value="lambda repressor-like DNA-binding domains"/>
    <property type="match status" value="1"/>
</dbReference>
<dbReference type="Pfam" id="PF00356">
    <property type="entry name" value="LacI"/>
    <property type="match status" value="1"/>
</dbReference>
<keyword evidence="3" id="KW-0804">Transcription</keyword>
<dbReference type="Proteomes" id="UP000199093">
    <property type="component" value="Unassembled WGS sequence"/>
</dbReference>
<dbReference type="InterPro" id="IPR010982">
    <property type="entry name" value="Lambda_DNA-bd_dom_sf"/>
</dbReference>
<name>A0A1G8K9Z9_9RHOB</name>
<evidence type="ECO:0000313" key="6">
    <source>
        <dbReference type="Proteomes" id="UP000199093"/>
    </source>
</evidence>
<evidence type="ECO:0000313" key="5">
    <source>
        <dbReference type="EMBL" id="SDI40252.1"/>
    </source>
</evidence>
<keyword evidence="6" id="KW-1185">Reference proteome</keyword>
<dbReference type="GO" id="GO:0003700">
    <property type="term" value="F:DNA-binding transcription factor activity"/>
    <property type="evidence" value="ECO:0007669"/>
    <property type="project" value="TreeGrafter"/>
</dbReference>
<dbReference type="GO" id="GO:0000976">
    <property type="term" value="F:transcription cis-regulatory region binding"/>
    <property type="evidence" value="ECO:0007669"/>
    <property type="project" value="TreeGrafter"/>
</dbReference>
<evidence type="ECO:0000256" key="1">
    <source>
        <dbReference type="ARBA" id="ARBA00023015"/>
    </source>
</evidence>
<dbReference type="InterPro" id="IPR000843">
    <property type="entry name" value="HTH_LacI"/>
</dbReference>
<dbReference type="OrthoDB" id="8433438at2"/>
<keyword evidence="1" id="KW-0805">Transcription regulation</keyword>
<dbReference type="AlphaFoldDB" id="A0A1G8K9Z9"/>
<dbReference type="STRING" id="555512.SAMN04487993_1004116"/>
<accession>A0A1G8K9Z9</accession>
<dbReference type="Gene3D" id="3.40.50.2300">
    <property type="match status" value="2"/>
</dbReference>
<evidence type="ECO:0000256" key="3">
    <source>
        <dbReference type="ARBA" id="ARBA00023163"/>
    </source>
</evidence>
<proteinExistence type="predicted"/>
<dbReference type="SMART" id="SM00354">
    <property type="entry name" value="HTH_LACI"/>
    <property type="match status" value="1"/>
</dbReference>
<dbReference type="CDD" id="cd06278">
    <property type="entry name" value="PBP1_LacI-like"/>
    <property type="match status" value="1"/>
</dbReference>
<dbReference type="EMBL" id="FNEJ01000004">
    <property type="protein sequence ID" value="SDI40252.1"/>
    <property type="molecule type" value="Genomic_DNA"/>
</dbReference>
<reference evidence="5 6" key="1">
    <citation type="submission" date="2016-10" db="EMBL/GenBank/DDBJ databases">
        <authorList>
            <person name="de Groot N.N."/>
        </authorList>
    </citation>
    <scope>NUCLEOTIDE SEQUENCE [LARGE SCALE GENOMIC DNA]</scope>
    <source>
        <strain evidence="5 6">DSM 26424</strain>
    </source>
</reference>
<gene>
    <name evidence="5" type="ORF">SAMN04487993_1004116</name>
</gene>
<dbReference type="PROSITE" id="PS50932">
    <property type="entry name" value="HTH_LACI_2"/>
    <property type="match status" value="1"/>
</dbReference>
<dbReference type="CDD" id="cd01392">
    <property type="entry name" value="HTH_LacI"/>
    <property type="match status" value="1"/>
</dbReference>
<protein>
    <submittedName>
        <fullName evidence="5">Transcriptional regulator, LacI family</fullName>
    </submittedName>
</protein>
<evidence type="ECO:0000256" key="2">
    <source>
        <dbReference type="ARBA" id="ARBA00023125"/>
    </source>
</evidence>